<evidence type="ECO:0000313" key="2">
    <source>
        <dbReference type="Proteomes" id="UP001501578"/>
    </source>
</evidence>
<keyword evidence="2" id="KW-1185">Reference proteome</keyword>
<reference evidence="2" key="1">
    <citation type="journal article" date="2019" name="Int. J. Syst. Evol. Microbiol.">
        <title>The Global Catalogue of Microorganisms (GCM) 10K type strain sequencing project: providing services to taxonomists for standard genome sequencing and annotation.</title>
        <authorList>
            <consortium name="The Broad Institute Genomics Platform"/>
            <consortium name="The Broad Institute Genome Sequencing Center for Infectious Disease"/>
            <person name="Wu L."/>
            <person name="Ma J."/>
        </authorList>
    </citation>
    <scope>NUCLEOTIDE SEQUENCE [LARGE SCALE GENOMIC DNA]</scope>
    <source>
        <strain evidence="2">JCM 11136</strain>
    </source>
</reference>
<comment type="caution">
    <text evidence="1">The sequence shown here is derived from an EMBL/GenBank/DDBJ whole genome shotgun (WGS) entry which is preliminary data.</text>
</comment>
<gene>
    <name evidence="1" type="ORF">GCM10009560_05190</name>
</gene>
<organism evidence="1 2">
    <name type="scientific">Nonomuraea longicatena</name>
    <dbReference type="NCBI Taxonomy" id="83682"/>
    <lineage>
        <taxon>Bacteria</taxon>
        <taxon>Bacillati</taxon>
        <taxon>Actinomycetota</taxon>
        <taxon>Actinomycetes</taxon>
        <taxon>Streptosporangiales</taxon>
        <taxon>Streptosporangiaceae</taxon>
        <taxon>Nonomuraea</taxon>
    </lineage>
</organism>
<dbReference type="Proteomes" id="UP001501578">
    <property type="component" value="Unassembled WGS sequence"/>
</dbReference>
<protein>
    <submittedName>
        <fullName evidence="1">Uncharacterized protein</fullName>
    </submittedName>
</protein>
<name>A0ABP3Z4H3_9ACTN</name>
<accession>A0ABP3Z4H3</accession>
<proteinExistence type="predicted"/>
<dbReference type="EMBL" id="BAAAHQ010000001">
    <property type="protein sequence ID" value="GAA0913306.1"/>
    <property type="molecule type" value="Genomic_DNA"/>
</dbReference>
<sequence>MTRLLSAQAVIQAVSRRTNLLIAGKRVALLTDTPALASRLRAMGAHPGTALAEADLVIGDGVDPDSLKPGAIVAGTLAPGAAPGARVRDGVTRHRNAHGHEIFAVDLAC</sequence>
<evidence type="ECO:0000313" key="1">
    <source>
        <dbReference type="EMBL" id="GAA0913306.1"/>
    </source>
</evidence>